<evidence type="ECO:0000256" key="2">
    <source>
        <dbReference type="ARBA" id="ARBA00026101"/>
    </source>
</evidence>
<dbReference type="Pfam" id="PF01467">
    <property type="entry name" value="CTP_transf_like"/>
    <property type="match status" value="1"/>
</dbReference>
<accession>A0A914UK30</accession>
<dbReference type="InterPro" id="IPR045049">
    <property type="entry name" value="Pcy1-like"/>
</dbReference>
<dbReference type="WBParaSite" id="PSAMB.scaffold10709size3887.g33535.t1">
    <property type="protein sequence ID" value="PSAMB.scaffold10709size3887.g33535.t1"/>
    <property type="gene ID" value="PSAMB.scaffold10709size3887.g33535"/>
</dbReference>
<dbReference type="NCBIfam" id="TIGR00125">
    <property type="entry name" value="cyt_tran_rel"/>
    <property type="match status" value="1"/>
</dbReference>
<reference evidence="6" key="1">
    <citation type="submission" date="2022-11" db="UniProtKB">
        <authorList>
            <consortium name="WormBaseParasite"/>
        </authorList>
    </citation>
    <scope>IDENTIFICATION</scope>
</reference>
<proteinExistence type="predicted"/>
<evidence type="ECO:0000313" key="6">
    <source>
        <dbReference type="WBParaSite" id="PSAMB.scaffold10709size3887.g33535.t1"/>
    </source>
</evidence>
<dbReference type="SUPFAM" id="SSF52374">
    <property type="entry name" value="Nucleotidylyl transferase"/>
    <property type="match status" value="1"/>
</dbReference>
<dbReference type="AlphaFoldDB" id="A0A914UK30"/>
<dbReference type="InterPro" id="IPR014729">
    <property type="entry name" value="Rossmann-like_a/b/a_fold"/>
</dbReference>
<dbReference type="Proteomes" id="UP000887566">
    <property type="component" value="Unplaced"/>
</dbReference>
<dbReference type="InterPro" id="IPR004821">
    <property type="entry name" value="Cyt_trans-like"/>
</dbReference>
<dbReference type="PANTHER" id="PTHR10739:SF13">
    <property type="entry name" value="CHOLINE-PHOSPHATE CYTIDYLYLTRANSFERASE"/>
    <property type="match status" value="1"/>
</dbReference>
<feature type="domain" description="Cytidyltransferase-like" evidence="4">
    <location>
        <begin position="91"/>
        <end position="123"/>
    </location>
</feature>
<evidence type="ECO:0000256" key="1">
    <source>
        <dbReference type="ARBA" id="ARBA00025706"/>
    </source>
</evidence>
<organism evidence="5 6">
    <name type="scientific">Plectus sambesii</name>
    <dbReference type="NCBI Taxonomy" id="2011161"/>
    <lineage>
        <taxon>Eukaryota</taxon>
        <taxon>Metazoa</taxon>
        <taxon>Ecdysozoa</taxon>
        <taxon>Nematoda</taxon>
        <taxon>Chromadorea</taxon>
        <taxon>Plectida</taxon>
        <taxon>Plectina</taxon>
        <taxon>Plectoidea</taxon>
        <taxon>Plectidae</taxon>
        <taxon>Plectus</taxon>
    </lineage>
</organism>
<feature type="compositionally biased region" description="Low complexity" evidence="3">
    <location>
        <begin position="29"/>
        <end position="55"/>
    </location>
</feature>
<evidence type="ECO:0000313" key="5">
    <source>
        <dbReference type="Proteomes" id="UP000887566"/>
    </source>
</evidence>
<dbReference type="GO" id="GO:0004105">
    <property type="term" value="F:choline-phosphate cytidylyltransferase activity"/>
    <property type="evidence" value="ECO:0007669"/>
    <property type="project" value="UniProtKB-EC"/>
</dbReference>
<protein>
    <recommendedName>
        <fullName evidence="2">choline-phosphate cytidylyltransferase</fullName>
        <ecNumber evidence="2">2.7.7.15</ecNumber>
    </recommendedName>
</protein>
<comment type="pathway">
    <text evidence="1">Phospholipid metabolism; phosphatidylcholine biosynthesis; phosphatidylcholine from phosphocholine: step 1/2.</text>
</comment>
<keyword evidence="5" id="KW-1185">Reference proteome</keyword>
<dbReference type="PANTHER" id="PTHR10739">
    <property type="entry name" value="CYTIDYLYLTRANSFERASE"/>
    <property type="match status" value="1"/>
</dbReference>
<dbReference type="EC" id="2.7.7.15" evidence="2"/>
<evidence type="ECO:0000259" key="4">
    <source>
        <dbReference type="Pfam" id="PF01467"/>
    </source>
</evidence>
<dbReference type="GO" id="GO:0031210">
    <property type="term" value="F:phosphatidylcholine binding"/>
    <property type="evidence" value="ECO:0007669"/>
    <property type="project" value="TreeGrafter"/>
</dbReference>
<name>A0A914UK30_9BILA</name>
<feature type="region of interest" description="Disordered" evidence="3">
    <location>
        <begin position="1"/>
        <end position="65"/>
    </location>
</feature>
<dbReference type="Gene3D" id="3.40.50.620">
    <property type="entry name" value="HUPs"/>
    <property type="match status" value="1"/>
</dbReference>
<sequence>MATKTRGSTRKRAADEAAEDGDIAHQSTPVKASKKSPAVSPSLAAPRLALREPAPYSDEPRAIDERQRIEYNKITLEMAKNNTGGRPVRIYADGIYDLFHYGHANQLRQAKTSFPSVYLIVGGISEL</sequence>
<evidence type="ECO:0000256" key="3">
    <source>
        <dbReference type="SAM" id="MobiDB-lite"/>
    </source>
</evidence>